<dbReference type="GO" id="GO:0005886">
    <property type="term" value="C:plasma membrane"/>
    <property type="evidence" value="ECO:0007669"/>
    <property type="project" value="TreeGrafter"/>
</dbReference>
<proteinExistence type="inferred from homology"/>
<evidence type="ECO:0000256" key="8">
    <source>
        <dbReference type="ARBA" id="ARBA00023136"/>
    </source>
</evidence>
<evidence type="ECO:0000313" key="14">
    <source>
        <dbReference type="Proteomes" id="UP000694419"/>
    </source>
</evidence>
<keyword evidence="14" id="KW-1185">Reference proteome</keyword>
<keyword evidence="11" id="KW-0393">Immunoglobulin domain</keyword>
<keyword evidence="4" id="KW-0732">Signal</keyword>
<comment type="subcellular location">
    <subcellularLocation>
        <location evidence="1">Membrane</location>
        <topology evidence="1">Single-pass type I membrane protein</topology>
    </subcellularLocation>
</comment>
<dbReference type="Pfam" id="PF21146">
    <property type="entry name" value="ICAM1_3_5_D2"/>
    <property type="match status" value="1"/>
</dbReference>
<evidence type="ECO:0000256" key="9">
    <source>
        <dbReference type="ARBA" id="ARBA00023157"/>
    </source>
</evidence>
<dbReference type="Proteomes" id="UP000694419">
    <property type="component" value="Unplaced"/>
</dbReference>
<evidence type="ECO:0000256" key="1">
    <source>
        <dbReference type="ARBA" id="ARBA00004479"/>
    </source>
</evidence>
<evidence type="ECO:0000256" key="6">
    <source>
        <dbReference type="ARBA" id="ARBA00022889"/>
    </source>
</evidence>
<reference evidence="13" key="1">
    <citation type="submission" date="2025-08" db="UniProtKB">
        <authorList>
            <consortium name="Ensembl"/>
        </authorList>
    </citation>
    <scope>IDENTIFICATION</scope>
</reference>
<dbReference type="AlphaFoldDB" id="A0A8C3J610"/>
<keyword evidence="10" id="KW-0325">Glycoprotein</keyword>
<sequence length="488" mass="50809">MPVLPTVGALVGVARGTFTVGAWPRVAVVPFGGSVAINCSLSACPGGNVTLGLDTPLAVTSGAGGARWQSFRLLNVSRWNPGPATCYGRCGDTQGNASAGILVYREWLPERVVLEPVAPVAVGESRNLTCRVVEVAPVGNLTVTLRRGSETLRTESFGGGEGSASVAVSHLLTAGPGDHGQDVTCHAELSLRPHGPLFARAAVPVKLSVFALPEPPQLQAPTLLEVGAAANASCRITGAFPAGDVRFAITLAGQNLNVTVAATGDVLTAAAATAGIGDNRMAGSKKSLWEPRHLPVGFPVPVLELSPAAVPEGTEVTVTCRAGVAEPPAVRLQLRDADGGVLAEGPQSPLELRLVARREDDGQRFGCRASLAIGDDVVTKERDARLAVLYMPEMSASDCPGNRTWLRGTREALSCRATGNPQPTVVCGRNGVTVGTGEAQLVTRSRAGTYLCNATNALGTRSRLVTVRVECEWCHRLPPRPPRRAHPD</sequence>
<dbReference type="PANTHER" id="PTHR13771:SF9">
    <property type="entry name" value="INTERCELLULAR ADHESION MOLECULE 5"/>
    <property type="match status" value="1"/>
</dbReference>
<keyword evidence="6" id="KW-0130">Cell adhesion</keyword>
<keyword evidence="7" id="KW-1133">Transmembrane helix</keyword>
<evidence type="ECO:0000313" key="13">
    <source>
        <dbReference type="Ensembl" id="ENSCPGP00000001665.1"/>
    </source>
</evidence>
<dbReference type="InterPro" id="IPR007110">
    <property type="entry name" value="Ig-like_dom"/>
</dbReference>
<feature type="domain" description="Ig-like" evidence="12">
    <location>
        <begin position="392"/>
        <end position="466"/>
    </location>
</feature>
<dbReference type="PROSITE" id="PS50835">
    <property type="entry name" value="IG_LIKE"/>
    <property type="match status" value="1"/>
</dbReference>
<dbReference type="SUPFAM" id="SSF48726">
    <property type="entry name" value="Immunoglobulin"/>
    <property type="match status" value="5"/>
</dbReference>
<dbReference type="FunFam" id="2.60.40.10:FF:000641">
    <property type="entry name" value="Intercellular adhesion molecule 1"/>
    <property type="match status" value="1"/>
</dbReference>
<evidence type="ECO:0000256" key="7">
    <source>
        <dbReference type="ARBA" id="ARBA00022989"/>
    </source>
</evidence>
<comment type="similarity">
    <text evidence="2">Belongs to the immunoglobulin superfamily. ICAM family.</text>
</comment>
<evidence type="ECO:0000256" key="10">
    <source>
        <dbReference type="ARBA" id="ARBA00023180"/>
    </source>
</evidence>
<dbReference type="GO" id="GO:0098609">
    <property type="term" value="P:cell-cell adhesion"/>
    <property type="evidence" value="ECO:0007669"/>
    <property type="project" value="InterPro"/>
</dbReference>
<dbReference type="InterPro" id="IPR003987">
    <property type="entry name" value="ICAM_VCAM_N"/>
</dbReference>
<dbReference type="PRINTS" id="PR01472">
    <property type="entry name" value="ICAMVCAM1"/>
</dbReference>
<reference evidence="13" key="2">
    <citation type="submission" date="2025-09" db="UniProtKB">
        <authorList>
            <consortium name="Ensembl"/>
        </authorList>
    </citation>
    <scope>IDENTIFICATION</scope>
</reference>
<dbReference type="InterPro" id="IPR013783">
    <property type="entry name" value="Ig-like_fold"/>
</dbReference>
<dbReference type="GO" id="GO:0005178">
    <property type="term" value="F:integrin binding"/>
    <property type="evidence" value="ECO:0007669"/>
    <property type="project" value="InterPro"/>
</dbReference>
<keyword evidence="3" id="KW-0812">Transmembrane</keyword>
<evidence type="ECO:0000256" key="11">
    <source>
        <dbReference type="ARBA" id="ARBA00023319"/>
    </source>
</evidence>
<dbReference type="InterPro" id="IPR036179">
    <property type="entry name" value="Ig-like_dom_sf"/>
</dbReference>
<name>A0A8C3J610_9CHAR</name>
<keyword evidence="9" id="KW-1015">Disulfide bond</keyword>
<evidence type="ECO:0000256" key="4">
    <source>
        <dbReference type="ARBA" id="ARBA00022729"/>
    </source>
</evidence>
<keyword evidence="8" id="KW-0472">Membrane</keyword>
<evidence type="ECO:0000256" key="2">
    <source>
        <dbReference type="ARBA" id="ARBA00005925"/>
    </source>
</evidence>
<dbReference type="PANTHER" id="PTHR13771">
    <property type="entry name" value="INTERCELLULAR ADHESION MOLECULE"/>
    <property type="match status" value="1"/>
</dbReference>
<dbReference type="Pfam" id="PF03921">
    <property type="entry name" value="ICAM_N"/>
    <property type="match status" value="1"/>
</dbReference>
<protein>
    <recommendedName>
        <fullName evidence="12">Ig-like domain-containing protein</fullName>
    </recommendedName>
</protein>
<evidence type="ECO:0000259" key="12">
    <source>
        <dbReference type="PROSITE" id="PS50835"/>
    </source>
</evidence>
<dbReference type="Gene3D" id="2.60.40.10">
    <property type="entry name" value="Immunoglobulins"/>
    <property type="match status" value="5"/>
</dbReference>
<evidence type="ECO:0000256" key="3">
    <source>
        <dbReference type="ARBA" id="ARBA00022692"/>
    </source>
</evidence>
<organism evidence="13 14">
    <name type="scientific">Calidris pygmaea</name>
    <name type="common">Spoon-billed sandpiper</name>
    <dbReference type="NCBI Taxonomy" id="425635"/>
    <lineage>
        <taxon>Eukaryota</taxon>
        <taxon>Metazoa</taxon>
        <taxon>Chordata</taxon>
        <taxon>Craniata</taxon>
        <taxon>Vertebrata</taxon>
        <taxon>Euteleostomi</taxon>
        <taxon>Archelosauria</taxon>
        <taxon>Archosauria</taxon>
        <taxon>Dinosauria</taxon>
        <taxon>Saurischia</taxon>
        <taxon>Theropoda</taxon>
        <taxon>Coelurosauria</taxon>
        <taxon>Aves</taxon>
        <taxon>Neognathae</taxon>
        <taxon>Neoaves</taxon>
        <taxon>Charadriiformes</taxon>
        <taxon>Scolopacidae</taxon>
        <taxon>Calidris</taxon>
    </lineage>
</organism>
<dbReference type="InterPro" id="IPR013768">
    <property type="entry name" value="ICAM_N"/>
</dbReference>
<dbReference type="InterPro" id="IPR047012">
    <property type="entry name" value="ICAM_VCAM"/>
</dbReference>
<dbReference type="InterPro" id="IPR048679">
    <property type="entry name" value="ICAM1_3_5_D2"/>
</dbReference>
<dbReference type="Ensembl" id="ENSCPGT00000001831.1">
    <property type="protein sequence ID" value="ENSCPGP00000001665.1"/>
    <property type="gene ID" value="ENSCPGG00000001186.1"/>
</dbReference>
<keyword evidence="5" id="KW-0677">Repeat</keyword>
<evidence type="ECO:0000256" key="5">
    <source>
        <dbReference type="ARBA" id="ARBA00022737"/>
    </source>
</evidence>
<accession>A0A8C3J610</accession>